<gene>
    <name evidence="1" type="ORF">DHETER_LOCUS5757</name>
</gene>
<sequence>DYNCKDKIIIEQIPYEQVIQNSDLIPCNWISMPQSLKLIAKDLELLKNQQKIISDKKFYSKNFLFFGDSSSEKTTITENLAQELAQGREICKKANDPKYFDKYNNHKVIIKQELTYDMFNFEDLLLLYEKDQCIIKQYNKKSIEVVSKYNIFTAQDQFDDIFSFHKWTFDNKSIKIVNRYISKKVDYYFIWTEPDELGDINDFMNGQFDIKICEGLDLESAKKYVYDKDFENLYELKEDIYLK</sequence>
<keyword evidence="2" id="KW-1185">Reference proteome</keyword>
<feature type="non-terminal residue" evidence="1">
    <location>
        <position position="1"/>
    </location>
</feature>
<name>A0ACA9M2A7_9GLOM</name>
<reference evidence="1" key="1">
    <citation type="submission" date="2021-06" db="EMBL/GenBank/DDBJ databases">
        <authorList>
            <person name="Kallberg Y."/>
            <person name="Tangrot J."/>
            <person name="Rosling A."/>
        </authorList>
    </citation>
    <scope>NUCLEOTIDE SEQUENCE</scope>
    <source>
        <strain evidence="1">IL203A</strain>
    </source>
</reference>
<evidence type="ECO:0000313" key="1">
    <source>
        <dbReference type="EMBL" id="CAG8563690.1"/>
    </source>
</evidence>
<protein>
    <submittedName>
        <fullName evidence="1">17430_t:CDS:1</fullName>
    </submittedName>
</protein>
<proteinExistence type="predicted"/>
<dbReference type="EMBL" id="CAJVPU010006685">
    <property type="protein sequence ID" value="CAG8563690.1"/>
    <property type="molecule type" value="Genomic_DNA"/>
</dbReference>
<organism evidence="1 2">
    <name type="scientific">Dentiscutata heterogama</name>
    <dbReference type="NCBI Taxonomy" id="1316150"/>
    <lineage>
        <taxon>Eukaryota</taxon>
        <taxon>Fungi</taxon>
        <taxon>Fungi incertae sedis</taxon>
        <taxon>Mucoromycota</taxon>
        <taxon>Glomeromycotina</taxon>
        <taxon>Glomeromycetes</taxon>
        <taxon>Diversisporales</taxon>
        <taxon>Gigasporaceae</taxon>
        <taxon>Dentiscutata</taxon>
    </lineage>
</organism>
<accession>A0ACA9M2A7</accession>
<evidence type="ECO:0000313" key="2">
    <source>
        <dbReference type="Proteomes" id="UP000789702"/>
    </source>
</evidence>
<comment type="caution">
    <text evidence="1">The sequence shown here is derived from an EMBL/GenBank/DDBJ whole genome shotgun (WGS) entry which is preliminary data.</text>
</comment>
<dbReference type="Proteomes" id="UP000789702">
    <property type="component" value="Unassembled WGS sequence"/>
</dbReference>